<evidence type="ECO:0000313" key="3">
    <source>
        <dbReference type="Proteomes" id="UP001417504"/>
    </source>
</evidence>
<organism evidence="2 3">
    <name type="scientific">Stephania japonica</name>
    <dbReference type="NCBI Taxonomy" id="461633"/>
    <lineage>
        <taxon>Eukaryota</taxon>
        <taxon>Viridiplantae</taxon>
        <taxon>Streptophyta</taxon>
        <taxon>Embryophyta</taxon>
        <taxon>Tracheophyta</taxon>
        <taxon>Spermatophyta</taxon>
        <taxon>Magnoliopsida</taxon>
        <taxon>Ranunculales</taxon>
        <taxon>Menispermaceae</taxon>
        <taxon>Menispermoideae</taxon>
        <taxon>Cissampelideae</taxon>
        <taxon>Stephania</taxon>
    </lineage>
</organism>
<evidence type="ECO:0000256" key="1">
    <source>
        <dbReference type="SAM" id="MobiDB-lite"/>
    </source>
</evidence>
<dbReference type="EMBL" id="JBBNAE010000011">
    <property type="protein sequence ID" value="KAK9084868.1"/>
    <property type="molecule type" value="Genomic_DNA"/>
</dbReference>
<name>A0AAP0HE32_9MAGN</name>
<evidence type="ECO:0000313" key="2">
    <source>
        <dbReference type="EMBL" id="KAK9084868.1"/>
    </source>
</evidence>
<proteinExistence type="predicted"/>
<accession>A0AAP0HE32</accession>
<dbReference type="Proteomes" id="UP001417504">
    <property type="component" value="Unassembled WGS sequence"/>
</dbReference>
<comment type="caution">
    <text evidence="2">The sequence shown here is derived from an EMBL/GenBank/DDBJ whole genome shotgun (WGS) entry which is preliminary data.</text>
</comment>
<keyword evidence="3" id="KW-1185">Reference proteome</keyword>
<protein>
    <submittedName>
        <fullName evidence="2">Uncharacterized protein</fullName>
    </submittedName>
</protein>
<reference evidence="2 3" key="1">
    <citation type="submission" date="2024-01" db="EMBL/GenBank/DDBJ databases">
        <title>Genome assemblies of Stephania.</title>
        <authorList>
            <person name="Yang L."/>
        </authorList>
    </citation>
    <scope>NUCLEOTIDE SEQUENCE [LARGE SCALE GENOMIC DNA]</scope>
    <source>
        <strain evidence="2">QJT</strain>
        <tissue evidence="2">Leaf</tissue>
    </source>
</reference>
<dbReference type="AlphaFoldDB" id="A0AAP0HE32"/>
<sequence>MTQGDQEPLDYSRDLYTHLIKCQVYIYQHVDRSKGERKCGFGRVKEKKRKSLEEKKRRNNNH</sequence>
<feature type="region of interest" description="Disordered" evidence="1">
    <location>
        <begin position="41"/>
        <end position="62"/>
    </location>
</feature>
<gene>
    <name evidence="2" type="ORF">Sjap_025279</name>
</gene>